<evidence type="ECO:0008006" key="3">
    <source>
        <dbReference type="Google" id="ProtNLM"/>
    </source>
</evidence>
<evidence type="ECO:0000256" key="1">
    <source>
        <dbReference type="SAM" id="SignalP"/>
    </source>
</evidence>
<protein>
    <recommendedName>
        <fullName evidence="3">Rap1a immunity protein domain-containing protein</fullName>
    </recommendedName>
</protein>
<accession>A0A6J4S9K9</accession>
<keyword evidence="1" id="KW-0732">Signal</keyword>
<proteinExistence type="predicted"/>
<evidence type="ECO:0000313" key="2">
    <source>
        <dbReference type="EMBL" id="CAA9488694.1"/>
    </source>
</evidence>
<dbReference type="EMBL" id="CADCVX010000095">
    <property type="protein sequence ID" value="CAA9488694.1"/>
    <property type="molecule type" value="Genomic_DNA"/>
</dbReference>
<dbReference type="AlphaFoldDB" id="A0A6J4S9K9"/>
<organism evidence="2">
    <name type="scientific">uncultured Sphingomonadaceae bacterium</name>
    <dbReference type="NCBI Taxonomy" id="169976"/>
    <lineage>
        <taxon>Bacteria</taxon>
        <taxon>Pseudomonadati</taxon>
        <taxon>Pseudomonadota</taxon>
        <taxon>Alphaproteobacteria</taxon>
        <taxon>Sphingomonadales</taxon>
        <taxon>Sphingomonadaceae</taxon>
        <taxon>environmental samples</taxon>
    </lineage>
</organism>
<name>A0A6J4S9K9_9SPHN</name>
<feature type="signal peptide" evidence="1">
    <location>
        <begin position="1"/>
        <end position="20"/>
    </location>
</feature>
<reference evidence="2" key="1">
    <citation type="submission" date="2020-02" db="EMBL/GenBank/DDBJ databases">
        <authorList>
            <person name="Meier V. D."/>
        </authorList>
    </citation>
    <scope>NUCLEOTIDE SEQUENCE</scope>
    <source>
        <strain evidence="2">AVDCRST_MAG91</strain>
    </source>
</reference>
<gene>
    <name evidence="2" type="ORF">AVDCRST_MAG91-421</name>
</gene>
<feature type="chain" id="PRO_5026817267" description="Rap1a immunity protein domain-containing protein" evidence="1">
    <location>
        <begin position="21"/>
        <end position="121"/>
    </location>
</feature>
<sequence length="121" mass="12931">MNKIALAILAAALPMTTATAMPVSTFLAKSEALMKKGPMAVFSGDLGLLRSEMKTSVAQLRAEQAAARKAGRKPASCMPQKVVVRPNELLDYLRAIPAAERGMPMKEALGGWMVKKYPCPA</sequence>